<dbReference type="Proteomes" id="UP001212152">
    <property type="component" value="Unassembled WGS sequence"/>
</dbReference>
<comment type="caution">
    <text evidence="6">The sequence shown here is derived from an EMBL/GenBank/DDBJ whole genome shotgun (WGS) entry which is preliminary data.</text>
</comment>
<dbReference type="InterPro" id="IPR017441">
    <property type="entry name" value="Protein_kinase_ATP_BS"/>
</dbReference>
<evidence type="ECO:0000313" key="7">
    <source>
        <dbReference type="Proteomes" id="UP001212152"/>
    </source>
</evidence>
<evidence type="ECO:0000313" key="6">
    <source>
        <dbReference type="EMBL" id="KAJ3183852.1"/>
    </source>
</evidence>
<dbReference type="GO" id="GO:0005634">
    <property type="term" value="C:nucleus"/>
    <property type="evidence" value="ECO:0007669"/>
    <property type="project" value="TreeGrafter"/>
</dbReference>
<keyword evidence="1 3" id="KW-0547">Nucleotide-binding</keyword>
<feature type="region of interest" description="Disordered" evidence="4">
    <location>
        <begin position="424"/>
        <end position="443"/>
    </location>
</feature>
<dbReference type="GO" id="GO:0035556">
    <property type="term" value="P:intracellular signal transduction"/>
    <property type="evidence" value="ECO:0007669"/>
    <property type="project" value="TreeGrafter"/>
</dbReference>
<dbReference type="PANTHER" id="PTHR24346">
    <property type="entry name" value="MAP/MICROTUBULE AFFINITY-REGULATING KINASE"/>
    <property type="match status" value="1"/>
</dbReference>
<accession>A0AAD5TQ50</accession>
<feature type="region of interest" description="Disordered" evidence="4">
    <location>
        <begin position="13"/>
        <end position="55"/>
    </location>
</feature>
<evidence type="ECO:0000256" key="3">
    <source>
        <dbReference type="PROSITE-ProRule" id="PRU10141"/>
    </source>
</evidence>
<feature type="region of interest" description="Disordered" evidence="4">
    <location>
        <begin position="241"/>
        <end position="276"/>
    </location>
</feature>
<dbReference type="InterPro" id="IPR011009">
    <property type="entry name" value="Kinase-like_dom_sf"/>
</dbReference>
<dbReference type="GO" id="GO:0004674">
    <property type="term" value="F:protein serine/threonine kinase activity"/>
    <property type="evidence" value="ECO:0007669"/>
    <property type="project" value="TreeGrafter"/>
</dbReference>
<evidence type="ECO:0000256" key="2">
    <source>
        <dbReference type="ARBA" id="ARBA00022840"/>
    </source>
</evidence>
<feature type="compositionally biased region" description="Basic and acidic residues" evidence="4">
    <location>
        <begin position="429"/>
        <end position="438"/>
    </location>
</feature>
<keyword evidence="7" id="KW-1185">Reference proteome</keyword>
<dbReference type="Gene3D" id="3.30.200.20">
    <property type="entry name" value="Phosphorylase Kinase, domain 1"/>
    <property type="match status" value="1"/>
</dbReference>
<evidence type="ECO:0000259" key="5">
    <source>
        <dbReference type="PROSITE" id="PS50011"/>
    </source>
</evidence>
<feature type="compositionally biased region" description="Acidic residues" evidence="4">
    <location>
        <begin position="15"/>
        <end position="33"/>
    </location>
</feature>
<gene>
    <name evidence="6" type="ORF">HDU87_005968</name>
</gene>
<protein>
    <recommendedName>
        <fullName evidence="5">Protein kinase domain-containing protein</fullName>
    </recommendedName>
</protein>
<dbReference type="Pfam" id="PF00069">
    <property type="entry name" value="Pkinase"/>
    <property type="match status" value="1"/>
</dbReference>
<dbReference type="GO" id="GO:0005524">
    <property type="term" value="F:ATP binding"/>
    <property type="evidence" value="ECO:0007669"/>
    <property type="project" value="UniProtKB-UniRule"/>
</dbReference>
<dbReference type="GO" id="GO:0005829">
    <property type="term" value="C:cytosol"/>
    <property type="evidence" value="ECO:0007669"/>
    <property type="project" value="TreeGrafter"/>
</dbReference>
<organism evidence="6 7">
    <name type="scientific">Geranomyces variabilis</name>
    <dbReference type="NCBI Taxonomy" id="109894"/>
    <lineage>
        <taxon>Eukaryota</taxon>
        <taxon>Fungi</taxon>
        <taxon>Fungi incertae sedis</taxon>
        <taxon>Chytridiomycota</taxon>
        <taxon>Chytridiomycota incertae sedis</taxon>
        <taxon>Chytridiomycetes</taxon>
        <taxon>Spizellomycetales</taxon>
        <taxon>Powellomycetaceae</taxon>
        <taxon>Geranomyces</taxon>
    </lineage>
</organism>
<dbReference type="SUPFAM" id="SSF56112">
    <property type="entry name" value="Protein kinase-like (PK-like)"/>
    <property type="match status" value="2"/>
</dbReference>
<dbReference type="AlphaFoldDB" id="A0AAD5TQ50"/>
<feature type="domain" description="Protein kinase" evidence="5">
    <location>
        <begin position="112"/>
        <end position="549"/>
    </location>
</feature>
<keyword evidence="2 3" id="KW-0067">ATP-binding</keyword>
<feature type="binding site" evidence="3">
    <location>
        <position position="141"/>
    </location>
    <ligand>
        <name>ATP</name>
        <dbReference type="ChEBI" id="CHEBI:30616"/>
    </ligand>
</feature>
<evidence type="ECO:0000256" key="1">
    <source>
        <dbReference type="ARBA" id="ARBA00022741"/>
    </source>
</evidence>
<dbReference type="InterPro" id="IPR000719">
    <property type="entry name" value="Prot_kinase_dom"/>
</dbReference>
<sequence>MVKTKLVGEAGFFAFDDDDEEDDDQTEEEAWEEWEPHFSDARSHASGPPAHHWSTASPNASLGSFAKCSVHRQAVAGGLADAAAELYDEVDNVMQVFAKVLETIPPELSAQYLFTGLLGYGGNGFIAGALDRQTGAAVAVKFISKDRVPKGSLMVSDAFPGSIPVEAEILRVAHHPNIVGFHALHVDDHFFMIVMEQVTNFLRSSAEDAGAMAALPVSTEDAAILSIRSFGSAESIPLTQRHNASVPPPIPAQPARHPSRGSDHTQNKFGSIPRALSSSSAHSAAVQAQLAALSDAAERISSVSRPPPIRSNTNGSIPLRVPPSLPASRQPQDKVSSPSLPQPTLKNLTRPRHGHPGDLDEFLYMYGPLHPLIQRRLCKQLISAYAHLADAGIAYLDFRGENIIVDREFNVRLVDFGMSQFLDSPSEDAPERRSRWISRDSQQQRQQQQQRFAVYGTRPFSAPEILTGNGYLGPEADIWALGIIFYLVATGGIDPFASVEHILSTSSTHLRWPMGCTVAAPQKELIERMLAHLPGERPSVAELCASDWLSERPADDGAQ</sequence>
<dbReference type="PANTHER" id="PTHR24346:SF51">
    <property type="entry name" value="PAS DOMAIN-CONTAINING SERINE_THREONINE-PROTEIN KINASE"/>
    <property type="match status" value="1"/>
</dbReference>
<dbReference type="PROSITE" id="PS50011">
    <property type="entry name" value="PROTEIN_KINASE_DOM"/>
    <property type="match status" value="1"/>
</dbReference>
<dbReference type="EMBL" id="JADGJQ010000005">
    <property type="protein sequence ID" value="KAJ3183852.1"/>
    <property type="molecule type" value="Genomic_DNA"/>
</dbReference>
<feature type="compositionally biased region" description="Polar residues" evidence="4">
    <location>
        <begin position="327"/>
        <end position="347"/>
    </location>
</feature>
<feature type="compositionally biased region" description="Basic and acidic residues" evidence="4">
    <location>
        <begin position="34"/>
        <end position="43"/>
    </location>
</feature>
<evidence type="ECO:0000256" key="4">
    <source>
        <dbReference type="SAM" id="MobiDB-lite"/>
    </source>
</evidence>
<dbReference type="Gene3D" id="1.10.510.10">
    <property type="entry name" value="Transferase(Phosphotransferase) domain 1"/>
    <property type="match status" value="1"/>
</dbReference>
<reference evidence="6" key="1">
    <citation type="submission" date="2020-05" db="EMBL/GenBank/DDBJ databases">
        <title>Phylogenomic resolution of chytrid fungi.</title>
        <authorList>
            <person name="Stajich J.E."/>
            <person name="Amses K."/>
            <person name="Simmons R."/>
            <person name="Seto K."/>
            <person name="Myers J."/>
            <person name="Bonds A."/>
            <person name="Quandt C.A."/>
            <person name="Barry K."/>
            <person name="Liu P."/>
            <person name="Grigoriev I."/>
            <person name="Longcore J.E."/>
            <person name="James T.Y."/>
        </authorList>
    </citation>
    <scope>NUCLEOTIDE SEQUENCE</scope>
    <source>
        <strain evidence="6">JEL0379</strain>
    </source>
</reference>
<dbReference type="PROSITE" id="PS00107">
    <property type="entry name" value="PROTEIN_KINASE_ATP"/>
    <property type="match status" value="1"/>
</dbReference>
<feature type="region of interest" description="Disordered" evidence="4">
    <location>
        <begin position="299"/>
        <end position="353"/>
    </location>
</feature>
<dbReference type="GO" id="GO:0045719">
    <property type="term" value="P:negative regulation of glycogen biosynthetic process"/>
    <property type="evidence" value="ECO:0007669"/>
    <property type="project" value="TreeGrafter"/>
</dbReference>
<proteinExistence type="predicted"/>
<name>A0AAD5TQ50_9FUNG</name>